<evidence type="ECO:0000256" key="1">
    <source>
        <dbReference type="SAM" id="MobiDB-lite"/>
    </source>
</evidence>
<dbReference type="AlphaFoldDB" id="A0A8X8Y343"/>
<feature type="compositionally biased region" description="Basic and acidic residues" evidence="1">
    <location>
        <begin position="1"/>
        <end position="12"/>
    </location>
</feature>
<accession>A0A8X8Y343</accession>
<name>A0A8X8Y343_SALSN</name>
<reference evidence="2" key="1">
    <citation type="submission" date="2018-01" db="EMBL/GenBank/DDBJ databases">
        <authorList>
            <person name="Mao J.F."/>
        </authorList>
    </citation>
    <scope>NUCLEOTIDE SEQUENCE</scope>
    <source>
        <strain evidence="2">Huo1</strain>
        <tissue evidence="2">Leaf</tissue>
    </source>
</reference>
<comment type="caution">
    <text evidence="2">The sequence shown here is derived from an EMBL/GenBank/DDBJ whole genome shotgun (WGS) entry which is preliminary data.</text>
</comment>
<gene>
    <name evidence="2" type="ORF">SASPL_114295</name>
</gene>
<proteinExistence type="predicted"/>
<dbReference type="EMBL" id="PNBA02000005">
    <property type="protein sequence ID" value="KAG6423889.1"/>
    <property type="molecule type" value="Genomic_DNA"/>
</dbReference>
<evidence type="ECO:0000313" key="2">
    <source>
        <dbReference type="EMBL" id="KAG6423889.1"/>
    </source>
</evidence>
<reference evidence="2" key="2">
    <citation type="submission" date="2020-08" db="EMBL/GenBank/DDBJ databases">
        <title>Plant Genome Project.</title>
        <authorList>
            <person name="Zhang R.-G."/>
        </authorList>
    </citation>
    <scope>NUCLEOTIDE SEQUENCE</scope>
    <source>
        <strain evidence="2">Huo1</strain>
        <tissue evidence="2">Leaf</tissue>
    </source>
</reference>
<protein>
    <submittedName>
        <fullName evidence="2">Uncharacterized protein</fullName>
    </submittedName>
</protein>
<evidence type="ECO:0000313" key="3">
    <source>
        <dbReference type="Proteomes" id="UP000298416"/>
    </source>
</evidence>
<feature type="region of interest" description="Disordered" evidence="1">
    <location>
        <begin position="1"/>
        <end position="53"/>
    </location>
</feature>
<organism evidence="2">
    <name type="scientific">Salvia splendens</name>
    <name type="common">Scarlet sage</name>
    <dbReference type="NCBI Taxonomy" id="180675"/>
    <lineage>
        <taxon>Eukaryota</taxon>
        <taxon>Viridiplantae</taxon>
        <taxon>Streptophyta</taxon>
        <taxon>Embryophyta</taxon>
        <taxon>Tracheophyta</taxon>
        <taxon>Spermatophyta</taxon>
        <taxon>Magnoliopsida</taxon>
        <taxon>eudicotyledons</taxon>
        <taxon>Gunneridae</taxon>
        <taxon>Pentapetalae</taxon>
        <taxon>asterids</taxon>
        <taxon>lamiids</taxon>
        <taxon>Lamiales</taxon>
        <taxon>Lamiaceae</taxon>
        <taxon>Nepetoideae</taxon>
        <taxon>Mentheae</taxon>
        <taxon>Salviinae</taxon>
        <taxon>Salvia</taxon>
        <taxon>Salvia subgen. Calosphace</taxon>
        <taxon>core Calosphace</taxon>
    </lineage>
</organism>
<keyword evidence="3" id="KW-1185">Reference proteome</keyword>
<dbReference type="Proteomes" id="UP000298416">
    <property type="component" value="Unassembled WGS sequence"/>
</dbReference>
<sequence length="183" mass="20315">MPTCWDTHDQRQSRGSATHEQPYGVPPYEQSSPTPRQYSCWDPSGQHTTEAADSRHVLYSVEAAVSGGKRTTGPGIRPYLTSYGETGVNKEVDHKRLSITCSKIDHAYDNDSRATTKELVDEVDRTLFFGKTLGAEPIAIGSLDLNLAPGDQLNELPGLPRARLKIENEPFNEEENYDHFAVP</sequence>